<dbReference type="RefSeq" id="WP_252084830.1">
    <property type="nucleotide sequence ID" value="NZ_CP092418.1"/>
</dbReference>
<comment type="subcellular location">
    <subcellularLocation>
        <location evidence="1">Membrane</location>
        <topology evidence="1">Multi-pass membrane protein</topology>
    </subcellularLocation>
</comment>
<dbReference type="InterPro" id="IPR003834">
    <property type="entry name" value="Cyt_c_assmbl_TM_dom"/>
</dbReference>
<feature type="transmembrane region" description="Helical" evidence="7">
    <location>
        <begin position="404"/>
        <end position="424"/>
    </location>
</feature>
<evidence type="ECO:0000256" key="7">
    <source>
        <dbReference type="SAM" id="Phobius"/>
    </source>
</evidence>
<dbReference type="InterPro" id="IPR017937">
    <property type="entry name" value="Thioredoxin_CS"/>
</dbReference>
<dbReference type="Pfam" id="PF02683">
    <property type="entry name" value="DsbD_TM"/>
    <property type="match status" value="1"/>
</dbReference>
<feature type="transmembrane region" description="Helical" evidence="7">
    <location>
        <begin position="366"/>
        <end position="384"/>
    </location>
</feature>
<evidence type="ECO:0000259" key="8">
    <source>
        <dbReference type="Pfam" id="PF02683"/>
    </source>
</evidence>
<dbReference type="PROSITE" id="PS00194">
    <property type="entry name" value="THIOREDOXIN_1"/>
    <property type="match status" value="1"/>
</dbReference>
<feature type="transmembrane region" description="Helical" evidence="7">
    <location>
        <begin position="6"/>
        <end position="25"/>
    </location>
</feature>
<evidence type="ECO:0000256" key="6">
    <source>
        <dbReference type="ARBA" id="ARBA00023284"/>
    </source>
</evidence>
<keyword evidence="6" id="KW-0676">Redox-active center</keyword>
<evidence type="ECO:0000256" key="4">
    <source>
        <dbReference type="ARBA" id="ARBA00022989"/>
    </source>
</evidence>
<dbReference type="InterPro" id="IPR036249">
    <property type="entry name" value="Thioredoxin-like_sf"/>
</dbReference>
<feature type="transmembrane region" description="Helical" evidence="7">
    <location>
        <begin position="281"/>
        <end position="307"/>
    </location>
</feature>
<reference evidence="10" key="1">
    <citation type="submission" date="2022-02" db="EMBL/GenBank/DDBJ databases">
        <title>Coral-associated bacteria.</title>
        <authorList>
            <person name="Tang K."/>
            <person name="Wang X."/>
        </authorList>
    </citation>
    <scope>NUCLEOTIDE SEQUENCE</scope>
    <source>
        <strain evidence="10">SCSIO 43006</strain>
    </source>
</reference>
<name>A0ABY4VJ42_9GAMM</name>
<dbReference type="Pfam" id="PF11412">
    <property type="entry name" value="DsbD_N"/>
    <property type="match status" value="1"/>
</dbReference>
<dbReference type="Proteomes" id="UP001055658">
    <property type="component" value="Chromosome"/>
</dbReference>
<dbReference type="CDD" id="cd02953">
    <property type="entry name" value="DsbDgamma"/>
    <property type="match status" value="1"/>
</dbReference>
<evidence type="ECO:0000313" key="10">
    <source>
        <dbReference type="EMBL" id="USD22472.1"/>
    </source>
</evidence>
<dbReference type="Pfam" id="PF13899">
    <property type="entry name" value="Thioredoxin_7"/>
    <property type="match status" value="1"/>
</dbReference>
<proteinExistence type="predicted"/>
<gene>
    <name evidence="10" type="ORF">MJO52_04905</name>
</gene>
<dbReference type="InterPro" id="IPR035671">
    <property type="entry name" value="DsbD_gamma"/>
</dbReference>
<organism evidence="10 11">
    <name type="scientific">Microbulbifer variabilis</name>
    <dbReference type="NCBI Taxonomy" id="266805"/>
    <lineage>
        <taxon>Bacteria</taxon>
        <taxon>Pseudomonadati</taxon>
        <taxon>Pseudomonadota</taxon>
        <taxon>Gammaproteobacteria</taxon>
        <taxon>Cellvibrionales</taxon>
        <taxon>Microbulbiferaceae</taxon>
        <taxon>Microbulbifer</taxon>
    </lineage>
</organism>
<evidence type="ECO:0000256" key="1">
    <source>
        <dbReference type="ARBA" id="ARBA00004141"/>
    </source>
</evidence>
<feature type="transmembrane region" description="Helical" evidence="7">
    <location>
        <begin position="327"/>
        <end position="346"/>
    </location>
</feature>
<keyword evidence="5 7" id="KW-0472">Membrane</keyword>
<feature type="domain" description="Thiol:disulfide interchange protein DsbD N-terminal" evidence="9">
    <location>
        <begin position="46"/>
        <end position="151"/>
    </location>
</feature>
<dbReference type="InterPro" id="IPR028250">
    <property type="entry name" value="DsbDN"/>
</dbReference>
<protein>
    <submittedName>
        <fullName evidence="10">Thioredoxin family protein</fullName>
    </submittedName>
</protein>
<feature type="transmembrane region" description="Helical" evidence="7">
    <location>
        <begin position="436"/>
        <end position="460"/>
    </location>
</feature>
<feature type="transmembrane region" description="Helical" evidence="7">
    <location>
        <begin position="499"/>
        <end position="518"/>
    </location>
</feature>
<evidence type="ECO:0000313" key="11">
    <source>
        <dbReference type="Proteomes" id="UP001055658"/>
    </source>
</evidence>
<feature type="transmembrane region" description="Helical" evidence="7">
    <location>
        <begin position="472"/>
        <end position="492"/>
    </location>
</feature>
<keyword evidence="11" id="KW-1185">Reference proteome</keyword>
<dbReference type="PANTHER" id="PTHR32234:SF3">
    <property type="entry name" value="SUPPRESSION OF COPPER SENSITIVITY PROTEIN"/>
    <property type="match status" value="1"/>
</dbReference>
<feature type="transmembrane region" description="Helical" evidence="7">
    <location>
        <begin position="524"/>
        <end position="541"/>
    </location>
</feature>
<feature type="domain" description="Cytochrome C biogenesis protein transmembrane" evidence="8">
    <location>
        <begin position="282"/>
        <end position="489"/>
    </location>
</feature>
<keyword evidence="4 7" id="KW-1133">Transmembrane helix</keyword>
<sequence length="677" mass="75707">MFKIKFVLIIIISGLAFFYGSFLYAEEEAFGDHVRIRWLAPSSFEEVRTEKIGIYFEVDPEWHVYWRNPGDSGAAPRFNIQASGASIGNIEWPFPTRLKVEHLTNLGYESSVAYLFDLKPKSGAEQVALKADLEWLVCKIECIPGRGTITLIRPVGKQPKWTGDDLIIRDYFAERVPISSESSPWMIKSLVPQGKDRIRLLIEAREKGQVPQVFPLDGKVISPAKPRVRRDGWSLIYLFQRQPEATTPAVTSFVISDGKQAWKFDDVSFGSPLPTEKWRPIWLIILTAFIGGVILNLMPCVFPVLSIKLLGLIGEGYSGGSRPLEGLIYAAGVVSTFTILGLLLLLLRAGGASIGWGFQLQSPEVVLSLIVLFWVMAMSFHGVFEFGQHLVKVAGLSKGGTFGTGALAVFVAAPCTGPFMGVALGSATILPPLEAMLIFISMGIGLAAPFLILCVSPSLLRRLPSPGPWMEKLRQFLAFPLYATVIWLLWILGRMEGEMGWLMGTSMVLIATIILWMIHNSTGLVRGISWGLLFISLPLAFKVMERADQKMIQTLVSWQKYDPELLKQAQQEKRSVFVDYTAAWCVTCQVNKKRVLDKEETLKLFQDNNVLLLRADWTREDPEITESLAALGRNSIPVYAWYPAGAKRPKLLPQVLQEFMIVDLFEDSNNNEEDEER</sequence>
<dbReference type="SUPFAM" id="SSF52833">
    <property type="entry name" value="Thioredoxin-like"/>
    <property type="match status" value="1"/>
</dbReference>
<evidence type="ECO:0000256" key="3">
    <source>
        <dbReference type="ARBA" id="ARBA00022748"/>
    </source>
</evidence>
<accession>A0ABY4VJ42</accession>
<evidence type="ECO:0000256" key="2">
    <source>
        <dbReference type="ARBA" id="ARBA00022692"/>
    </source>
</evidence>
<dbReference type="PANTHER" id="PTHR32234">
    <property type="entry name" value="THIOL:DISULFIDE INTERCHANGE PROTEIN DSBD"/>
    <property type="match status" value="1"/>
</dbReference>
<dbReference type="EMBL" id="CP092418">
    <property type="protein sequence ID" value="USD22472.1"/>
    <property type="molecule type" value="Genomic_DNA"/>
</dbReference>
<evidence type="ECO:0000259" key="9">
    <source>
        <dbReference type="Pfam" id="PF11412"/>
    </source>
</evidence>
<dbReference type="Gene3D" id="3.40.30.10">
    <property type="entry name" value="Glutaredoxin"/>
    <property type="match status" value="1"/>
</dbReference>
<keyword evidence="3" id="KW-0201">Cytochrome c-type biogenesis</keyword>
<evidence type="ECO:0000256" key="5">
    <source>
        <dbReference type="ARBA" id="ARBA00023136"/>
    </source>
</evidence>
<keyword evidence="2 7" id="KW-0812">Transmembrane</keyword>